<keyword evidence="5" id="KW-0560">Oxidoreductase</keyword>
<protein>
    <submittedName>
        <fullName evidence="8">TauD/TfdA family dioxygenase</fullName>
    </submittedName>
</protein>
<evidence type="ECO:0000256" key="2">
    <source>
        <dbReference type="ARBA" id="ARBA00005896"/>
    </source>
</evidence>
<keyword evidence="9" id="KW-1185">Reference proteome</keyword>
<evidence type="ECO:0000313" key="9">
    <source>
        <dbReference type="Proteomes" id="UP000279275"/>
    </source>
</evidence>
<organism evidence="8 9">
    <name type="scientific">Nocardia stercoris</name>
    <dbReference type="NCBI Taxonomy" id="2483361"/>
    <lineage>
        <taxon>Bacteria</taxon>
        <taxon>Bacillati</taxon>
        <taxon>Actinomycetota</taxon>
        <taxon>Actinomycetes</taxon>
        <taxon>Mycobacteriales</taxon>
        <taxon>Nocardiaceae</taxon>
        <taxon>Nocardia</taxon>
    </lineage>
</organism>
<proteinExistence type="inferred from homology"/>
<dbReference type="OrthoDB" id="581608at2"/>
<dbReference type="RefSeq" id="WP_122186354.1">
    <property type="nucleotide sequence ID" value="NZ_RFFH01000001.1"/>
</dbReference>
<evidence type="ECO:0000313" key="8">
    <source>
        <dbReference type="EMBL" id="RMI35379.1"/>
    </source>
</evidence>
<dbReference type="PANTHER" id="PTHR30468:SF5">
    <property type="entry name" value="ALPHA-KETOGLUTARATE-DEPENDENT SULFATE ESTER DIOXYGENASE"/>
    <property type="match status" value="1"/>
</dbReference>
<dbReference type="SUPFAM" id="SSF51197">
    <property type="entry name" value="Clavaminate synthase-like"/>
    <property type="match status" value="1"/>
</dbReference>
<accession>A0A3M2LCW1</accession>
<feature type="domain" description="TauD/TfdA-like" evidence="7">
    <location>
        <begin position="14"/>
        <end position="270"/>
    </location>
</feature>
<dbReference type="InterPro" id="IPR042098">
    <property type="entry name" value="TauD-like_sf"/>
</dbReference>
<dbReference type="InterPro" id="IPR051323">
    <property type="entry name" value="AtsK-like"/>
</dbReference>
<dbReference type="GO" id="GO:0046872">
    <property type="term" value="F:metal ion binding"/>
    <property type="evidence" value="ECO:0007669"/>
    <property type="project" value="UniProtKB-KW"/>
</dbReference>
<dbReference type="PANTHER" id="PTHR30468">
    <property type="entry name" value="ALPHA-KETOGLUTARATE-DEPENDENT SULFONATE DIOXYGENASE"/>
    <property type="match status" value="1"/>
</dbReference>
<comment type="caution">
    <text evidence="8">The sequence shown here is derived from an EMBL/GenBank/DDBJ whole genome shotgun (WGS) entry which is preliminary data.</text>
</comment>
<evidence type="ECO:0000256" key="5">
    <source>
        <dbReference type="ARBA" id="ARBA00023002"/>
    </source>
</evidence>
<keyword evidence="3" id="KW-0479">Metal-binding</keyword>
<evidence type="ECO:0000256" key="4">
    <source>
        <dbReference type="ARBA" id="ARBA00022964"/>
    </source>
</evidence>
<name>A0A3M2LCW1_9NOCA</name>
<dbReference type="Pfam" id="PF02668">
    <property type="entry name" value="TauD"/>
    <property type="match status" value="1"/>
</dbReference>
<keyword evidence="4 8" id="KW-0223">Dioxygenase</keyword>
<dbReference type="Gene3D" id="3.60.130.10">
    <property type="entry name" value="Clavaminate synthase-like"/>
    <property type="match status" value="1"/>
</dbReference>
<dbReference type="GO" id="GO:0016706">
    <property type="term" value="F:2-oxoglutarate-dependent dioxygenase activity"/>
    <property type="evidence" value="ECO:0007669"/>
    <property type="project" value="TreeGrafter"/>
</dbReference>
<reference evidence="8 9" key="1">
    <citation type="submission" date="2018-10" db="EMBL/GenBank/DDBJ databases">
        <title>Isolation from cow dung.</title>
        <authorList>
            <person name="Ling L."/>
        </authorList>
    </citation>
    <scope>NUCLEOTIDE SEQUENCE [LARGE SCALE GENOMIC DNA]</scope>
    <source>
        <strain evidence="8 9">NEAU-LL90</strain>
    </source>
</reference>
<gene>
    <name evidence="8" type="ORF">EBN03_03665</name>
</gene>
<comment type="similarity">
    <text evidence="2">Belongs to the TfdA dioxygenase family.</text>
</comment>
<evidence type="ECO:0000256" key="6">
    <source>
        <dbReference type="ARBA" id="ARBA00023004"/>
    </source>
</evidence>
<evidence type="ECO:0000256" key="3">
    <source>
        <dbReference type="ARBA" id="ARBA00022723"/>
    </source>
</evidence>
<dbReference type="EMBL" id="RFFH01000001">
    <property type="protein sequence ID" value="RMI35379.1"/>
    <property type="molecule type" value="Genomic_DNA"/>
</dbReference>
<comment type="cofactor">
    <cofactor evidence="1">
        <name>Fe(2+)</name>
        <dbReference type="ChEBI" id="CHEBI:29033"/>
    </cofactor>
</comment>
<dbReference type="InterPro" id="IPR003819">
    <property type="entry name" value="TauD/TfdA-like"/>
</dbReference>
<evidence type="ECO:0000256" key="1">
    <source>
        <dbReference type="ARBA" id="ARBA00001954"/>
    </source>
</evidence>
<dbReference type="AlphaFoldDB" id="A0A3M2LCW1"/>
<keyword evidence="6" id="KW-0408">Iron</keyword>
<sequence length="300" mass="33356">MTTAIEVAVHKVGEHLGAVVEGIRLGGDIDDATVARINELLNEHEVIFFRGQDHLTDEEQFAFAGRFGVPTGIHPTIQRGKNLLPIEGAANSWHTDVTFIDRIPKASILRAVELPPYGGATQFASTTTAYDRLPESLRVLAESLRAVHTNDYDYAAVLARRSGADQERLAEFRAEFVREVFETEHPVVRVHPETGRKSLLLGHFVKKFAGLTDRDSAALFEVLQRYVENPDQTVRWVWAPGDVAIWDNRSTQHYGVNDFGTHKRLLHRATIAGDIPVGVDGRESTVLRGDASHFSPIVRP</sequence>
<evidence type="ECO:0000259" key="7">
    <source>
        <dbReference type="Pfam" id="PF02668"/>
    </source>
</evidence>
<dbReference type="Proteomes" id="UP000279275">
    <property type="component" value="Unassembled WGS sequence"/>
</dbReference>
<dbReference type="GO" id="GO:0005737">
    <property type="term" value="C:cytoplasm"/>
    <property type="evidence" value="ECO:0007669"/>
    <property type="project" value="TreeGrafter"/>
</dbReference>